<sequence length="320" mass="36629">MTSWADGVEADLDRLRRVAVNNEALAHASTNYRVNKWDALVLDSEIVALMKHPIKSMFALFQPGLMEKYQPEIDGVTYALLFALSVGMHQPTPGMKLQNLQFAKSSLVWKKIVPLFFLSVGIPYAWQRIHRALLSYRWREDRSTQAEAKYQHFLTMIHRVSTVAALVKLVNHLAFWKQGQYRSLPERLVGMKLTPLKHTVIPRTITFEYMNRQLVWDGFVEFCYFVLPLINWQRFGRLLKQTTKQLVATDTNEGNNDSQLTACALCSVTPAKTPYITSCGHQYCYFCLQTAVAMDPNYTCAMCGEVFESSERLTAGHFVV</sequence>
<evidence type="ECO:0000256" key="14">
    <source>
        <dbReference type="ARBA" id="ARBA00023140"/>
    </source>
</evidence>
<evidence type="ECO:0000256" key="12">
    <source>
        <dbReference type="ARBA" id="ARBA00022989"/>
    </source>
</evidence>
<name>A0A1W0A7A5_9STRA</name>
<evidence type="ECO:0000256" key="1">
    <source>
        <dbReference type="ARBA" id="ARBA00004585"/>
    </source>
</evidence>
<evidence type="ECO:0000313" key="20">
    <source>
        <dbReference type="EMBL" id="OQS06183.1"/>
    </source>
</evidence>
<evidence type="ECO:0000256" key="15">
    <source>
        <dbReference type="ARBA" id="ARBA00032511"/>
    </source>
</evidence>
<evidence type="ECO:0000256" key="3">
    <source>
        <dbReference type="ARBA" id="ARBA00008704"/>
    </source>
</evidence>
<evidence type="ECO:0000256" key="7">
    <source>
        <dbReference type="ARBA" id="ARBA00022723"/>
    </source>
</evidence>
<keyword evidence="21" id="KW-1185">Reference proteome</keyword>
<gene>
    <name evidence="20" type="ORF">THRCLA_01767</name>
</gene>
<evidence type="ECO:0000256" key="5">
    <source>
        <dbReference type="ARBA" id="ARBA00022679"/>
    </source>
</evidence>
<keyword evidence="9" id="KW-0833">Ubl conjugation pathway</keyword>
<dbReference type="InterPro" id="IPR025654">
    <property type="entry name" value="PEX2/10"/>
</dbReference>
<dbReference type="GO" id="GO:0005778">
    <property type="term" value="C:peroxisomal membrane"/>
    <property type="evidence" value="ECO:0007669"/>
    <property type="project" value="UniProtKB-SubCell"/>
</dbReference>
<evidence type="ECO:0000256" key="8">
    <source>
        <dbReference type="ARBA" id="ARBA00022771"/>
    </source>
</evidence>
<keyword evidence="10" id="KW-0862">Zinc</keyword>
<evidence type="ECO:0000256" key="16">
    <source>
        <dbReference type="ARBA" id="ARBA00034438"/>
    </source>
</evidence>
<evidence type="ECO:0000256" key="11">
    <source>
        <dbReference type="ARBA" id="ARBA00022927"/>
    </source>
</evidence>
<dbReference type="InterPro" id="IPR018957">
    <property type="entry name" value="Znf_C3HC4_RING-type"/>
</dbReference>
<dbReference type="InterPro" id="IPR045859">
    <property type="entry name" value="RING-HC_PEX2"/>
</dbReference>
<dbReference type="Proteomes" id="UP000243217">
    <property type="component" value="Unassembled WGS sequence"/>
</dbReference>
<dbReference type="CDD" id="cd16526">
    <property type="entry name" value="RING-HC_PEX2"/>
    <property type="match status" value="1"/>
</dbReference>
<accession>A0A1W0A7A5</accession>
<dbReference type="GO" id="GO:0016558">
    <property type="term" value="P:protein import into peroxisome matrix"/>
    <property type="evidence" value="ECO:0007669"/>
    <property type="project" value="InterPro"/>
</dbReference>
<keyword evidence="14" id="KW-0576">Peroxisome</keyword>
<comment type="subcellular location">
    <subcellularLocation>
        <location evidence="1">Peroxisome membrane</location>
        <topology evidence="1">Multi-pass membrane protein</topology>
    </subcellularLocation>
</comment>
<dbReference type="Pfam" id="PF04757">
    <property type="entry name" value="Pex2_Pex12"/>
    <property type="match status" value="1"/>
</dbReference>
<comment type="catalytic activity">
    <reaction evidence="16">
        <text>[E2 ubiquitin-conjugating enzyme]-S-ubiquitinyl-L-cysteine + [acceptor protein]-L-cysteine = [E2 ubiquitin-conjugating enzyme]-L-cysteine + [acceptor protein]-S-ubiquitinyl-L-cysteine.</text>
        <dbReference type="EC" id="2.3.2.36"/>
    </reaction>
</comment>
<dbReference type="GO" id="GO:0061630">
    <property type="term" value="F:ubiquitin protein ligase activity"/>
    <property type="evidence" value="ECO:0007669"/>
    <property type="project" value="UniProtKB-EC"/>
</dbReference>
<dbReference type="PROSITE" id="PS00518">
    <property type="entry name" value="ZF_RING_1"/>
    <property type="match status" value="1"/>
</dbReference>
<feature type="domain" description="RING-type" evidence="19">
    <location>
        <begin position="263"/>
        <end position="303"/>
    </location>
</feature>
<keyword evidence="8 18" id="KW-0863">Zinc-finger</keyword>
<dbReference type="PANTHER" id="PTHR48178">
    <property type="entry name" value="PEROXISOME BIOGENESIS FACTOR 2"/>
    <property type="match status" value="1"/>
</dbReference>
<dbReference type="AlphaFoldDB" id="A0A1W0A7A5"/>
<evidence type="ECO:0000256" key="6">
    <source>
        <dbReference type="ARBA" id="ARBA00022692"/>
    </source>
</evidence>
<dbReference type="PROSITE" id="PS50089">
    <property type="entry name" value="ZF_RING_2"/>
    <property type="match status" value="1"/>
</dbReference>
<dbReference type="Pfam" id="PF00097">
    <property type="entry name" value="zf-C3HC4"/>
    <property type="match status" value="1"/>
</dbReference>
<evidence type="ECO:0000256" key="10">
    <source>
        <dbReference type="ARBA" id="ARBA00022833"/>
    </source>
</evidence>
<dbReference type="GO" id="GO:0008270">
    <property type="term" value="F:zinc ion binding"/>
    <property type="evidence" value="ECO:0007669"/>
    <property type="project" value="UniProtKB-KW"/>
</dbReference>
<comment type="similarity">
    <text evidence="3">Belongs to the pex2/pex10/pex12 family.</text>
</comment>
<dbReference type="Gene3D" id="3.30.40.10">
    <property type="entry name" value="Zinc/RING finger domain, C3HC4 (zinc finger)"/>
    <property type="match status" value="1"/>
</dbReference>
<dbReference type="SMART" id="SM00184">
    <property type="entry name" value="RING"/>
    <property type="match status" value="1"/>
</dbReference>
<protein>
    <recommendedName>
        <fullName evidence="17">RING-type E3 ubiquitin transferase (cysteine targeting)</fullName>
        <ecNumber evidence="17">2.3.2.36</ecNumber>
    </recommendedName>
    <alternativeName>
        <fullName evidence="15">Peroxin-2</fullName>
    </alternativeName>
</protein>
<keyword evidence="6" id="KW-0812">Transmembrane</keyword>
<evidence type="ECO:0000313" key="21">
    <source>
        <dbReference type="Proteomes" id="UP000243217"/>
    </source>
</evidence>
<keyword evidence="12" id="KW-1133">Transmembrane helix</keyword>
<dbReference type="SUPFAM" id="SSF57850">
    <property type="entry name" value="RING/U-box"/>
    <property type="match status" value="1"/>
</dbReference>
<dbReference type="OrthoDB" id="1701437at2759"/>
<comment type="caution">
    <text evidence="20">The sequence shown here is derived from an EMBL/GenBank/DDBJ whole genome shotgun (WGS) entry which is preliminary data.</text>
</comment>
<comment type="pathway">
    <text evidence="2">Protein modification; protein ubiquitination.</text>
</comment>
<evidence type="ECO:0000256" key="9">
    <source>
        <dbReference type="ARBA" id="ARBA00022786"/>
    </source>
</evidence>
<evidence type="ECO:0000256" key="17">
    <source>
        <dbReference type="ARBA" id="ARBA00034523"/>
    </source>
</evidence>
<dbReference type="STRING" id="74557.A0A1W0A7A5"/>
<evidence type="ECO:0000256" key="4">
    <source>
        <dbReference type="ARBA" id="ARBA00022448"/>
    </source>
</evidence>
<dbReference type="EC" id="2.3.2.36" evidence="17"/>
<dbReference type="InterPro" id="IPR013083">
    <property type="entry name" value="Znf_RING/FYVE/PHD"/>
</dbReference>
<dbReference type="EMBL" id="JNBS01000368">
    <property type="protein sequence ID" value="OQS06183.1"/>
    <property type="molecule type" value="Genomic_DNA"/>
</dbReference>
<proteinExistence type="inferred from homology"/>
<dbReference type="InterPro" id="IPR001841">
    <property type="entry name" value="Znf_RING"/>
</dbReference>
<keyword evidence="7" id="KW-0479">Metal-binding</keyword>
<keyword evidence="13" id="KW-0472">Membrane</keyword>
<dbReference type="InterPro" id="IPR017907">
    <property type="entry name" value="Znf_RING_CS"/>
</dbReference>
<evidence type="ECO:0000256" key="18">
    <source>
        <dbReference type="PROSITE-ProRule" id="PRU00175"/>
    </source>
</evidence>
<evidence type="ECO:0000256" key="2">
    <source>
        <dbReference type="ARBA" id="ARBA00004906"/>
    </source>
</evidence>
<keyword evidence="4" id="KW-0813">Transport</keyword>
<dbReference type="InterPro" id="IPR006845">
    <property type="entry name" value="Pex_N"/>
</dbReference>
<evidence type="ECO:0000259" key="19">
    <source>
        <dbReference type="PROSITE" id="PS50089"/>
    </source>
</evidence>
<dbReference type="PANTHER" id="PTHR48178:SF1">
    <property type="entry name" value="PEROXISOME BIOGENESIS FACTOR 2"/>
    <property type="match status" value="1"/>
</dbReference>
<evidence type="ECO:0000256" key="13">
    <source>
        <dbReference type="ARBA" id="ARBA00023136"/>
    </source>
</evidence>
<reference evidence="20 21" key="1">
    <citation type="journal article" date="2014" name="Genome Biol. Evol.">
        <title>The secreted proteins of Achlya hypogyna and Thraustotheca clavata identify the ancestral oomycete secretome and reveal gene acquisitions by horizontal gene transfer.</title>
        <authorList>
            <person name="Misner I."/>
            <person name="Blouin N."/>
            <person name="Leonard G."/>
            <person name="Richards T.A."/>
            <person name="Lane C.E."/>
        </authorList>
    </citation>
    <scope>NUCLEOTIDE SEQUENCE [LARGE SCALE GENOMIC DNA]</scope>
    <source>
        <strain evidence="20 21">ATCC 34112</strain>
    </source>
</reference>
<keyword evidence="5" id="KW-0808">Transferase</keyword>
<organism evidence="20 21">
    <name type="scientific">Thraustotheca clavata</name>
    <dbReference type="NCBI Taxonomy" id="74557"/>
    <lineage>
        <taxon>Eukaryota</taxon>
        <taxon>Sar</taxon>
        <taxon>Stramenopiles</taxon>
        <taxon>Oomycota</taxon>
        <taxon>Saprolegniomycetes</taxon>
        <taxon>Saprolegniales</taxon>
        <taxon>Achlyaceae</taxon>
        <taxon>Thraustotheca</taxon>
    </lineage>
</organism>
<keyword evidence="11" id="KW-0653">Protein transport</keyword>